<accession>A0A9K3LT09</accession>
<dbReference type="Proteomes" id="UP000693970">
    <property type="component" value="Unassembled WGS sequence"/>
</dbReference>
<keyword evidence="3" id="KW-1185">Reference proteome</keyword>
<reference evidence="2" key="2">
    <citation type="submission" date="2021-04" db="EMBL/GenBank/DDBJ databases">
        <authorList>
            <person name="Podell S."/>
        </authorList>
    </citation>
    <scope>NUCLEOTIDE SEQUENCE</scope>
    <source>
        <strain evidence="2">Hildebrandi</strain>
    </source>
</reference>
<sequence length="233" mass="26779">MPTSLLRSSMTSRFGIYSSTIGATPPYSCCGPLCTRFASNNNNNNNNNTSIGHQLMGPTQKLKSWQSGARLVKNTSVENQYLDHIREIHDPSLHLKTIEDELKGTIGKALGKQGQKVLMYARLMHQERQKYDGLLEQYDSSHLEVRKVARKYNDYRKDCLHARWELIVHRQAVGFIVDNHKYVTEKFPIAEALPEGNTPESGDSDEDDKVKLKSQKKTFGDQLDWWQRIGRWR</sequence>
<feature type="region of interest" description="Disordered" evidence="1">
    <location>
        <begin position="193"/>
        <end position="213"/>
    </location>
</feature>
<evidence type="ECO:0000313" key="2">
    <source>
        <dbReference type="EMBL" id="KAG7366516.1"/>
    </source>
</evidence>
<dbReference type="AlphaFoldDB" id="A0A9K3LT09"/>
<gene>
    <name evidence="2" type="ORF">IV203_029186</name>
</gene>
<protein>
    <submittedName>
        <fullName evidence="2">Uncharacterized protein</fullName>
    </submittedName>
</protein>
<name>A0A9K3LT09_9STRA</name>
<comment type="caution">
    <text evidence="2">The sequence shown here is derived from an EMBL/GenBank/DDBJ whole genome shotgun (WGS) entry which is preliminary data.</text>
</comment>
<proteinExistence type="predicted"/>
<reference evidence="2" key="1">
    <citation type="journal article" date="2021" name="Sci. Rep.">
        <title>Diploid genomic architecture of Nitzschia inconspicua, an elite biomass production diatom.</title>
        <authorList>
            <person name="Oliver A."/>
            <person name="Podell S."/>
            <person name="Pinowska A."/>
            <person name="Traller J.C."/>
            <person name="Smith S.R."/>
            <person name="McClure R."/>
            <person name="Beliaev A."/>
            <person name="Bohutskyi P."/>
            <person name="Hill E.A."/>
            <person name="Rabines A."/>
            <person name="Zheng H."/>
            <person name="Allen L.Z."/>
            <person name="Kuo A."/>
            <person name="Grigoriev I.V."/>
            <person name="Allen A.E."/>
            <person name="Hazlebeck D."/>
            <person name="Allen E.E."/>
        </authorList>
    </citation>
    <scope>NUCLEOTIDE SEQUENCE</scope>
    <source>
        <strain evidence="2">Hildebrandi</strain>
    </source>
</reference>
<evidence type="ECO:0000256" key="1">
    <source>
        <dbReference type="SAM" id="MobiDB-lite"/>
    </source>
</evidence>
<organism evidence="2 3">
    <name type="scientific">Nitzschia inconspicua</name>
    <dbReference type="NCBI Taxonomy" id="303405"/>
    <lineage>
        <taxon>Eukaryota</taxon>
        <taxon>Sar</taxon>
        <taxon>Stramenopiles</taxon>
        <taxon>Ochrophyta</taxon>
        <taxon>Bacillariophyta</taxon>
        <taxon>Bacillariophyceae</taxon>
        <taxon>Bacillariophycidae</taxon>
        <taxon>Bacillariales</taxon>
        <taxon>Bacillariaceae</taxon>
        <taxon>Nitzschia</taxon>
    </lineage>
</organism>
<dbReference type="OrthoDB" id="194949at2759"/>
<evidence type="ECO:0000313" key="3">
    <source>
        <dbReference type="Proteomes" id="UP000693970"/>
    </source>
</evidence>
<dbReference type="EMBL" id="JAGRRH010000007">
    <property type="protein sequence ID" value="KAG7366516.1"/>
    <property type="molecule type" value="Genomic_DNA"/>
</dbReference>